<dbReference type="SUPFAM" id="SSF54695">
    <property type="entry name" value="POZ domain"/>
    <property type="match status" value="1"/>
</dbReference>
<evidence type="ECO:0000313" key="2">
    <source>
        <dbReference type="EnsemblMetazoa" id="AALFPA23_023364.P34765"/>
    </source>
</evidence>
<dbReference type="PANTHER" id="PTHR24413">
    <property type="entry name" value="SPECKLE-TYPE POZ PROTEIN"/>
    <property type="match status" value="1"/>
</dbReference>
<protein>
    <recommendedName>
        <fullName evidence="1">BTB domain-containing protein</fullName>
    </recommendedName>
</protein>
<evidence type="ECO:0000259" key="1">
    <source>
        <dbReference type="PROSITE" id="PS50097"/>
    </source>
</evidence>
<dbReference type="InterPro" id="IPR000210">
    <property type="entry name" value="BTB/POZ_dom"/>
</dbReference>
<accession>A0ABM2A0Q3</accession>
<organism evidence="2 3">
    <name type="scientific">Aedes albopictus</name>
    <name type="common">Asian tiger mosquito</name>
    <name type="synonym">Stegomyia albopicta</name>
    <dbReference type="NCBI Taxonomy" id="7160"/>
    <lineage>
        <taxon>Eukaryota</taxon>
        <taxon>Metazoa</taxon>
        <taxon>Ecdysozoa</taxon>
        <taxon>Arthropoda</taxon>
        <taxon>Hexapoda</taxon>
        <taxon>Insecta</taxon>
        <taxon>Pterygota</taxon>
        <taxon>Neoptera</taxon>
        <taxon>Endopterygota</taxon>
        <taxon>Diptera</taxon>
        <taxon>Nematocera</taxon>
        <taxon>Culicoidea</taxon>
        <taxon>Culicidae</taxon>
        <taxon>Culicinae</taxon>
        <taxon>Aedini</taxon>
        <taxon>Aedes</taxon>
        <taxon>Stegomyia</taxon>
    </lineage>
</organism>
<name>A0ABM2A0Q3_AEDAL</name>
<dbReference type="Gene3D" id="3.30.710.10">
    <property type="entry name" value="Potassium Channel Kv1.1, Chain A"/>
    <property type="match status" value="1"/>
</dbReference>
<dbReference type="SMART" id="SM00225">
    <property type="entry name" value="BTB"/>
    <property type="match status" value="1"/>
</dbReference>
<dbReference type="EnsemblMetazoa" id="AALFPA23_023364.R34765">
    <property type="protein sequence ID" value="AALFPA23_023364.P34765"/>
    <property type="gene ID" value="AALFPA23_023364"/>
</dbReference>
<proteinExistence type="predicted"/>
<evidence type="ECO:0000313" key="3">
    <source>
        <dbReference type="Proteomes" id="UP000069940"/>
    </source>
</evidence>
<sequence>MENLAGSLEVASGVFHNVTWTFMFDTQRYTPLACWQVESDRFWILGNACKLGLENIRRLCNKNYVWYVDAYLILIVDDQPKRDSIELSYSIHAMGKANCKLFSWASKPKEFSPEQDHEHFDKNVNANTFLANIKVFAKDMLTLRCEIIFGENPPPLPECHLPNQLRMLMDEKYTDVTVVVGERQIRAHKVVLAAHSPVFDAMFRSDMQESSQNVIEIDDFDYEVVQEMMTYIYSDSSPKIENLVCSLLRAADKYELGRLKALCEQTLCDKVSVDTAVEYQALAVLYNAAQLQRIAAAFIADNIFNVQKTDDWQRMVQMFSLSYICQKDKQNVEHDDKEDRDLFKIKSI</sequence>
<reference evidence="2" key="2">
    <citation type="submission" date="2025-05" db="UniProtKB">
        <authorList>
            <consortium name="EnsemblMetazoa"/>
        </authorList>
    </citation>
    <scope>IDENTIFICATION</scope>
    <source>
        <strain evidence="2">Foshan</strain>
    </source>
</reference>
<dbReference type="PROSITE" id="PS50097">
    <property type="entry name" value="BTB"/>
    <property type="match status" value="1"/>
</dbReference>
<dbReference type="GeneID" id="109406395"/>
<feature type="domain" description="BTB" evidence="1">
    <location>
        <begin position="174"/>
        <end position="241"/>
    </location>
</feature>
<reference evidence="3" key="1">
    <citation type="journal article" date="2015" name="Proc. Natl. Acad. Sci. U.S.A.">
        <title>Genome sequence of the Asian Tiger mosquito, Aedes albopictus, reveals insights into its biology, genetics, and evolution.</title>
        <authorList>
            <person name="Chen X.G."/>
            <person name="Jiang X."/>
            <person name="Gu J."/>
            <person name="Xu M."/>
            <person name="Wu Y."/>
            <person name="Deng Y."/>
            <person name="Zhang C."/>
            <person name="Bonizzoni M."/>
            <person name="Dermauw W."/>
            <person name="Vontas J."/>
            <person name="Armbruster P."/>
            <person name="Huang X."/>
            <person name="Yang Y."/>
            <person name="Zhang H."/>
            <person name="He W."/>
            <person name="Peng H."/>
            <person name="Liu Y."/>
            <person name="Wu K."/>
            <person name="Chen J."/>
            <person name="Lirakis M."/>
            <person name="Topalis P."/>
            <person name="Van Leeuwen T."/>
            <person name="Hall A.B."/>
            <person name="Jiang X."/>
            <person name="Thorpe C."/>
            <person name="Mueller R.L."/>
            <person name="Sun C."/>
            <person name="Waterhouse R.M."/>
            <person name="Yan G."/>
            <person name="Tu Z.J."/>
            <person name="Fang X."/>
            <person name="James A.A."/>
        </authorList>
    </citation>
    <scope>NUCLEOTIDE SEQUENCE [LARGE SCALE GENOMIC DNA]</scope>
    <source>
        <strain evidence="3">Foshan</strain>
    </source>
</reference>
<dbReference type="Pfam" id="PF00651">
    <property type="entry name" value="BTB"/>
    <property type="match status" value="1"/>
</dbReference>
<dbReference type="Proteomes" id="UP000069940">
    <property type="component" value="Unassembled WGS sequence"/>
</dbReference>
<dbReference type="InterPro" id="IPR011333">
    <property type="entry name" value="SKP1/BTB/POZ_sf"/>
</dbReference>
<dbReference type="RefSeq" id="XP_029723523.2">
    <property type="nucleotide sequence ID" value="XM_029867663.2"/>
</dbReference>
<keyword evidence="3" id="KW-1185">Reference proteome</keyword>